<accession>A0A7W9KQT1</accession>
<sequence>MAVAALITWLLTAVGGFVMLGMWIAKGGLREPRTSHFPPAVIFGHFALAAVGLVVWIVYLFVDRPLLAWIALVLLVPVALLGFVMLARWIPVYRGRAAAAAGGPGASSATEHGPAERSFPVVIVGGHGLLAVVTVVLVLLAAINA</sequence>
<feature type="transmembrane region" description="Helical" evidence="1">
    <location>
        <begin position="67"/>
        <end position="87"/>
    </location>
</feature>
<keyword evidence="1" id="KW-0812">Transmembrane</keyword>
<evidence type="ECO:0000313" key="2">
    <source>
        <dbReference type="EMBL" id="MBB5897030.1"/>
    </source>
</evidence>
<keyword evidence="1" id="KW-1133">Transmembrane helix</keyword>
<dbReference type="Proteomes" id="UP000585638">
    <property type="component" value="Unassembled WGS sequence"/>
</dbReference>
<evidence type="ECO:0000313" key="3">
    <source>
        <dbReference type="Proteomes" id="UP000585638"/>
    </source>
</evidence>
<protein>
    <recommendedName>
        <fullName evidence="4">DUF2269 family protein</fullName>
    </recommendedName>
</protein>
<dbReference type="AlphaFoldDB" id="A0A7W9KQT1"/>
<feature type="transmembrane region" description="Helical" evidence="1">
    <location>
        <begin position="37"/>
        <end position="61"/>
    </location>
</feature>
<evidence type="ECO:0008006" key="4">
    <source>
        <dbReference type="Google" id="ProtNLM"/>
    </source>
</evidence>
<name>A0A7W9KQT1_9PSEU</name>
<gene>
    <name evidence="2" type="ORF">BJ998_008289</name>
</gene>
<dbReference type="RefSeq" id="WP_184869500.1">
    <property type="nucleotide sequence ID" value="NZ_BAAAWY010000011.1"/>
</dbReference>
<feature type="transmembrane region" description="Helical" evidence="1">
    <location>
        <begin position="121"/>
        <end position="143"/>
    </location>
</feature>
<dbReference type="EMBL" id="JACHIR010000002">
    <property type="protein sequence ID" value="MBB5897030.1"/>
    <property type="molecule type" value="Genomic_DNA"/>
</dbReference>
<organism evidence="2 3">
    <name type="scientific">Kutzneria kofuensis</name>
    <dbReference type="NCBI Taxonomy" id="103725"/>
    <lineage>
        <taxon>Bacteria</taxon>
        <taxon>Bacillati</taxon>
        <taxon>Actinomycetota</taxon>
        <taxon>Actinomycetes</taxon>
        <taxon>Pseudonocardiales</taxon>
        <taxon>Pseudonocardiaceae</taxon>
        <taxon>Kutzneria</taxon>
    </lineage>
</organism>
<keyword evidence="1" id="KW-0472">Membrane</keyword>
<evidence type="ECO:0000256" key="1">
    <source>
        <dbReference type="SAM" id="Phobius"/>
    </source>
</evidence>
<keyword evidence="3" id="KW-1185">Reference proteome</keyword>
<comment type="caution">
    <text evidence="2">The sequence shown here is derived from an EMBL/GenBank/DDBJ whole genome shotgun (WGS) entry which is preliminary data.</text>
</comment>
<reference evidence="2 3" key="1">
    <citation type="submission" date="2020-08" db="EMBL/GenBank/DDBJ databases">
        <title>Sequencing the genomes of 1000 actinobacteria strains.</title>
        <authorList>
            <person name="Klenk H.-P."/>
        </authorList>
    </citation>
    <scope>NUCLEOTIDE SEQUENCE [LARGE SCALE GENOMIC DNA]</scope>
    <source>
        <strain evidence="2 3">DSM 43851</strain>
    </source>
</reference>
<proteinExistence type="predicted"/>
<feature type="transmembrane region" description="Helical" evidence="1">
    <location>
        <begin position="6"/>
        <end position="25"/>
    </location>
</feature>